<feature type="compositionally biased region" description="Basic residues" evidence="1">
    <location>
        <begin position="374"/>
        <end position="383"/>
    </location>
</feature>
<organism evidence="2 3">
    <name type="scientific">Agrocybe pediades</name>
    <dbReference type="NCBI Taxonomy" id="84607"/>
    <lineage>
        <taxon>Eukaryota</taxon>
        <taxon>Fungi</taxon>
        <taxon>Dikarya</taxon>
        <taxon>Basidiomycota</taxon>
        <taxon>Agaricomycotina</taxon>
        <taxon>Agaricomycetes</taxon>
        <taxon>Agaricomycetidae</taxon>
        <taxon>Agaricales</taxon>
        <taxon>Agaricineae</taxon>
        <taxon>Strophariaceae</taxon>
        <taxon>Agrocybe</taxon>
    </lineage>
</organism>
<feature type="compositionally biased region" description="Low complexity" evidence="1">
    <location>
        <begin position="255"/>
        <end position="272"/>
    </location>
</feature>
<evidence type="ECO:0000313" key="2">
    <source>
        <dbReference type="EMBL" id="KAF4614029.1"/>
    </source>
</evidence>
<feature type="compositionally biased region" description="Low complexity" evidence="1">
    <location>
        <begin position="29"/>
        <end position="43"/>
    </location>
</feature>
<proteinExistence type="predicted"/>
<name>A0A8H4QMY2_9AGAR</name>
<dbReference type="EMBL" id="JAACJL010000045">
    <property type="protein sequence ID" value="KAF4614029.1"/>
    <property type="molecule type" value="Genomic_DNA"/>
</dbReference>
<feature type="compositionally biased region" description="Basic and acidic residues" evidence="1">
    <location>
        <begin position="482"/>
        <end position="529"/>
    </location>
</feature>
<feature type="compositionally biased region" description="Low complexity" evidence="1">
    <location>
        <begin position="462"/>
        <end position="480"/>
    </location>
</feature>
<feature type="region of interest" description="Disordered" evidence="1">
    <location>
        <begin position="348"/>
        <end position="572"/>
    </location>
</feature>
<protein>
    <submittedName>
        <fullName evidence="2">Uncharacterized protein</fullName>
    </submittedName>
</protein>
<dbReference type="AlphaFoldDB" id="A0A8H4QMY2"/>
<gene>
    <name evidence="2" type="ORF">D9613_007655</name>
</gene>
<feature type="compositionally biased region" description="Low complexity" evidence="1">
    <location>
        <begin position="280"/>
        <end position="294"/>
    </location>
</feature>
<feature type="region of interest" description="Disordered" evidence="1">
    <location>
        <begin position="167"/>
        <end position="296"/>
    </location>
</feature>
<feature type="compositionally biased region" description="Basic and acidic residues" evidence="1">
    <location>
        <begin position="348"/>
        <end position="360"/>
    </location>
</feature>
<feature type="region of interest" description="Disordered" evidence="1">
    <location>
        <begin position="590"/>
        <end position="704"/>
    </location>
</feature>
<feature type="compositionally biased region" description="Pro residues" evidence="1">
    <location>
        <begin position="641"/>
        <end position="651"/>
    </location>
</feature>
<sequence>MHTQRSALSPLAIAPPMPHRRSSLLSVNSAASPRTPRSCRSPSLYYPAHRKSTDSWNSSNADDMDVEWKQEHVLLLSRTLDALPVHLVTPFNGPVPPSNLLDKIARGVLEAKGPQDWPYSIRATRVKLLEVARARAKEETKAEHRRYHAIQEEIEIDDGSHYSYLHDGEDKPISGPGIGPRRPLYRQSSMDFIKPGPDDLKDNPNIARLSNRLQKTDRVFANPAYRPYSRIPRLQETNRRSSSPPHPADVPALISPSTPSTTTLNSFTSLSSGPRMLRRSASSVSSGSLFSTSSNGMLADPRIQRVRRSDSFCANTPPPLPPKDLPCSRVGLKRAPSYGALAQEVRKEAVATDTVHERKLSGSYPSSDEEERARTRHAKKLRTKTGIPQVAPASLNARARSTASPPSSPTTPQPKAVSGSVVASRSTRVGNQSVSSRPVIHGTKTTEKGAATDKHSRKKSTGAAVVGLGLGLPSGPSGVANAKEKKEEVKQDIALSKDGRKAGRHSHSERTTTKREGVDSTTKMDESSRKKPLPMNLQRNPSMFGAELPHLKPQDNEHNTRGLSRDNSNNASWLKPAPILMTVPAMRRIQSPGTKNVPPLSPSPILETAASHVPRKQRATFDVSPRSPSPSQHGVPYSPCQSPPLSPPPLSPSTTRVRTLRRTRRLPPTAPGRRISFNSLKVPVTERQTSTSGDEADMEGDYEGVPSLLATPSAATRSKGLGTNLGSAFQLL</sequence>
<keyword evidence="3" id="KW-1185">Reference proteome</keyword>
<comment type="caution">
    <text evidence="2">The sequence shown here is derived from an EMBL/GenBank/DDBJ whole genome shotgun (WGS) entry which is preliminary data.</text>
</comment>
<accession>A0A8H4QMY2</accession>
<evidence type="ECO:0000256" key="1">
    <source>
        <dbReference type="SAM" id="MobiDB-lite"/>
    </source>
</evidence>
<reference evidence="2 3" key="1">
    <citation type="submission" date="2019-12" db="EMBL/GenBank/DDBJ databases">
        <authorList>
            <person name="Floudas D."/>
            <person name="Bentzer J."/>
            <person name="Ahren D."/>
            <person name="Johansson T."/>
            <person name="Persson P."/>
            <person name="Tunlid A."/>
        </authorList>
    </citation>
    <scope>NUCLEOTIDE SEQUENCE [LARGE SCALE GENOMIC DNA]</scope>
    <source>
        <strain evidence="2 3">CBS 102.39</strain>
    </source>
</reference>
<feature type="compositionally biased region" description="Basic and acidic residues" evidence="1">
    <location>
        <begin position="549"/>
        <end position="564"/>
    </location>
</feature>
<feature type="region of interest" description="Disordered" evidence="1">
    <location>
        <begin position="1"/>
        <end position="61"/>
    </location>
</feature>
<dbReference type="Proteomes" id="UP000521872">
    <property type="component" value="Unassembled WGS sequence"/>
</dbReference>
<evidence type="ECO:0000313" key="3">
    <source>
        <dbReference type="Proteomes" id="UP000521872"/>
    </source>
</evidence>
<feature type="compositionally biased region" description="Low complexity" evidence="1">
    <location>
        <begin position="173"/>
        <end position="182"/>
    </location>
</feature>
<feature type="compositionally biased region" description="Polar residues" evidence="1">
    <location>
        <begin position="421"/>
        <end position="436"/>
    </location>
</feature>
<feature type="compositionally biased region" description="Basic and acidic residues" evidence="1">
    <location>
        <begin position="444"/>
        <end position="454"/>
    </location>
</feature>